<keyword evidence="5 6" id="KW-0482">Metalloprotease</keyword>
<keyword evidence="7" id="KW-0472">Membrane</keyword>
<keyword evidence="1 6" id="KW-0645">Protease</keyword>
<evidence type="ECO:0000259" key="8">
    <source>
        <dbReference type="Pfam" id="PF01435"/>
    </source>
</evidence>
<feature type="transmembrane region" description="Helical" evidence="7">
    <location>
        <begin position="75"/>
        <end position="102"/>
    </location>
</feature>
<protein>
    <submittedName>
        <fullName evidence="9">M56 family metallopeptidase</fullName>
    </submittedName>
</protein>
<evidence type="ECO:0000256" key="5">
    <source>
        <dbReference type="ARBA" id="ARBA00023049"/>
    </source>
</evidence>
<evidence type="ECO:0000313" key="9">
    <source>
        <dbReference type="EMBL" id="MCD2196968.1"/>
    </source>
</evidence>
<comment type="caution">
    <text evidence="9">The sequence shown here is derived from an EMBL/GenBank/DDBJ whole genome shotgun (WGS) entry which is preliminary data.</text>
</comment>
<dbReference type="PANTHER" id="PTHR34978">
    <property type="entry name" value="POSSIBLE SENSOR-TRANSDUCER PROTEIN BLAR"/>
    <property type="match status" value="1"/>
</dbReference>
<keyword evidence="10" id="KW-1185">Reference proteome</keyword>
<evidence type="ECO:0000256" key="7">
    <source>
        <dbReference type="SAM" id="Phobius"/>
    </source>
</evidence>
<keyword evidence="4 6" id="KW-0862">Zinc</keyword>
<name>A0ABS8PFF3_9PSEU</name>
<dbReference type="InterPro" id="IPR001915">
    <property type="entry name" value="Peptidase_M48"/>
</dbReference>
<evidence type="ECO:0000256" key="1">
    <source>
        <dbReference type="ARBA" id="ARBA00022670"/>
    </source>
</evidence>
<dbReference type="PANTHER" id="PTHR34978:SF3">
    <property type="entry name" value="SLR0241 PROTEIN"/>
    <property type="match status" value="1"/>
</dbReference>
<accession>A0ABS8PFF3</accession>
<dbReference type="CDD" id="cd07326">
    <property type="entry name" value="M56_BlaR1_MecR1_like"/>
    <property type="match status" value="1"/>
</dbReference>
<evidence type="ECO:0000313" key="10">
    <source>
        <dbReference type="Proteomes" id="UP001199469"/>
    </source>
</evidence>
<evidence type="ECO:0000256" key="2">
    <source>
        <dbReference type="ARBA" id="ARBA00022723"/>
    </source>
</evidence>
<proteinExistence type="inferred from homology"/>
<dbReference type="Proteomes" id="UP001199469">
    <property type="component" value="Unassembled WGS sequence"/>
</dbReference>
<comment type="cofactor">
    <cofactor evidence="6">
        <name>Zn(2+)</name>
        <dbReference type="ChEBI" id="CHEBI:29105"/>
    </cofactor>
    <text evidence="6">Binds 1 zinc ion per subunit.</text>
</comment>
<feature type="transmembrane region" description="Helical" evidence="7">
    <location>
        <begin position="36"/>
        <end position="55"/>
    </location>
</feature>
<evidence type="ECO:0000256" key="3">
    <source>
        <dbReference type="ARBA" id="ARBA00022801"/>
    </source>
</evidence>
<reference evidence="9 10" key="1">
    <citation type="submission" date="2021-11" db="EMBL/GenBank/DDBJ databases">
        <title>Draft genome sequence of Actinomycetospora sp. SF1 isolated from the rhizosphere soil.</title>
        <authorList>
            <person name="Duangmal K."/>
            <person name="Chantavorakit T."/>
        </authorList>
    </citation>
    <scope>NUCLEOTIDE SEQUENCE [LARGE SCALE GENOMIC DNA]</scope>
    <source>
        <strain evidence="9 10">TBRC 5722</strain>
    </source>
</reference>
<feature type="domain" description="Peptidase M48" evidence="8">
    <location>
        <begin position="139"/>
        <end position="196"/>
    </location>
</feature>
<dbReference type="Pfam" id="PF01435">
    <property type="entry name" value="Peptidase_M48"/>
    <property type="match status" value="1"/>
</dbReference>
<organism evidence="9 10">
    <name type="scientific">Actinomycetospora endophytica</name>
    <dbReference type="NCBI Taxonomy" id="2291215"/>
    <lineage>
        <taxon>Bacteria</taxon>
        <taxon>Bacillati</taxon>
        <taxon>Actinomycetota</taxon>
        <taxon>Actinomycetes</taxon>
        <taxon>Pseudonocardiales</taxon>
        <taxon>Pseudonocardiaceae</taxon>
        <taxon>Actinomycetospora</taxon>
    </lineage>
</organism>
<feature type="transmembrane region" description="Helical" evidence="7">
    <location>
        <begin position="6"/>
        <end position="24"/>
    </location>
</feature>
<gene>
    <name evidence="9" type="ORF">LQ327_26715</name>
</gene>
<dbReference type="InterPro" id="IPR052173">
    <property type="entry name" value="Beta-lactam_resp_regulator"/>
</dbReference>
<comment type="similarity">
    <text evidence="6">Belongs to the peptidase M48 family.</text>
</comment>
<keyword evidence="7" id="KW-1133">Transmembrane helix</keyword>
<dbReference type="EMBL" id="JAJNDB010000007">
    <property type="protein sequence ID" value="MCD2196968.1"/>
    <property type="molecule type" value="Genomic_DNA"/>
</dbReference>
<sequence>MASVWLTGLALVLAGPVPALLARARWPRAVPRAAIVLWQAVAAAAVLAAVGSALAAPEALLRVLTHPRERTGFPLLIAVGVAAVLAGLIVVRLFGVLVLLAVRTRMRRARHRDMVDLLARAEQNDAVGSLRAGTVLRVLDGAVPFAYCVPGRVGREGRVVVTGATLDTLGPDELSAVIAHEQAHLDARHDLVREGFTALHKAFPVVARSREARDAVALLLEMLADDAGRRRHGDDAMAGALDAFASRGGEGTEHDDVLLRRDRIRAHVQGGRALSVGIYLAAVALVVVPTITIVIPWLTDALQGLRPL</sequence>
<evidence type="ECO:0000256" key="4">
    <source>
        <dbReference type="ARBA" id="ARBA00022833"/>
    </source>
</evidence>
<keyword evidence="3 6" id="KW-0378">Hydrolase</keyword>
<evidence type="ECO:0000256" key="6">
    <source>
        <dbReference type="RuleBase" id="RU003983"/>
    </source>
</evidence>
<dbReference type="Gene3D" id="3.30.2010.10">
    <property type="entry name" value="Metalloproteases ('zincins'), catalytic domain"/>
    <property type="match status" value="1"/>
</dbReference>
<keyword evidence="7" id="KW-0812">Transmembrane</keyword>
<dbReference type="RefSeq" id="WP_230738862.1">
    <property type="nucleotide sequence ID" value="NZ_JAJNDB010000007.1"/>
</dbReference>
<feature type="transmembrane region" description="Helical" evidence="7">
    <location>
        <begin position="273"/>
        <end position="298"/>
    </location>
</feature>
<keyword evidence="2" id="KW-0479">Metal-binding</keyword>